<proteinExistence type="inferred from homology"/>
<dbReference type="NCBIfam" id="TIGR01357">
    <property type="entry name" value="aroB"/>
    <property type="match status" value="1"/>
</dbReference>
<dbReference type="PANTHER" id="PTHR43622">
    <property type="entry name" value="3-DEHYDROQUINATE SYNTHASE"/>
    <property type="match status" value="1"/>
</dbReference>
<evidence type="ECO:0000256" key="8">
    <source>
        <dbReference type="ARBA" id="ARBA00017684"/>
    </source>
</evidence>
<dbReference type="RefSeq" id="WP_083563210.1">
    <property type="nucleotide sequence ID" value="NZ_AQQV01000004.1"/>
</dbReference>
<feature type="binding site" evidence="18">
    <location>
        <position position="180"/>
    </location>
    <ligand>
        <name>Zn(2+)</name>
        <dbReference type="ChEBI" id="CHEBI:29105"/>
    </ligand>
</feature>
<accession>A0A1Y1SC20</accession>
<feature type="binding site" evidence="18">
    <location>
        <position position="147"/>
    </location>
    <ligand>
        <name>NAD(+)</name>
        <dbReference type="ChEBI" id="CHEBI:57540"/>
    </ligand>
</feature>
<dbReference type="EC" id="4.2.3.4" evidence="7 18"/>
<comment type="function">
    <text evidence="3 18">Catalyzes the conversion of 3-deoxy-D-arabino-heptulosonate 7-phosphate (DAHP) to dehydroquinate (DHQ).</text>
</comment>
<keyword evidence="13 18" id="KW-0862">Zinc</keyword>
<evidence type="ECO:0000313" key="22">
    <source>
        <dbReference type="Proteomes" id="UP000192342"/>
    </source>
</evidence>
<keyword evidence="17 18" id="KW-0170">Cobalt</keyword>
<dbReference type="AlphaFoldDB" id="A0A1Y1SC20"/>
<evidence type="ECO:0000259" key="19">
    <source>
        <dbReference type="Pfam" id="PF01761"/>
    </source>
</evidence>
<feature type="binding site" evidence="18">
    <location>
        <begin position="125"/>
        <end position="126"/>
    </location>
    <ligand>
        <name>NAD(+)</name>
        <dbReference type="ChEBI" id="CHEBI:57540"/>
    </ligand>
</feature>
<dbReference type="SUPFAM" id="SSF56796">
    <property type="entry name" value="Dehydroquinate synthase-like"/>
    <property type="match status" value="1"/>
</dbReference>
<organism evidence="21 22">
    <name type="scientific">Oceanococcus atlanticus</name>
    <dbReference type="NCBI Taxonomy" id="1317117"/>
    <lineage>
        <taxon>Bacteria</taxon>
        <taxon>Pseudomonadati</taxon>
        <taxon>Pseudomonadota</taxon>
        <taxon>Gammaproteobacteria</taxon>
        <taxon>Chromatiales</taxon>
        <taxon>Oceanococcaceae</taxon>
        <taxon>Oceanococcus</taxon>
    </lineage>
</organism>
<evidence type="ECO:0000256" key="5">
    <source>
        <dbReference type="ARBA" id="ARBA00004661"/>
    </source>
</evidence>
<dbReference type="PANTHER" id="PTHR43622:SF7">
    <property type="entry name" value="3-DEHYDROQUINATE SYNTHASE, CHLOROPLASTIC"/>
    <property type="match status" value="1"/>
</dbReference>
<feature type="binding site" evidence="18">
    <location>
        <position position="260"/>
    </location>
    <ligand>
        <name>Zn(2+)</name>
        <dbReference type="ChEBI" id="CHEBI:29105"/>
    </ligand>
</feature>
<comment type="pathway">
    <text evidence="5 18">Metabolic intermediate biosynthesis; chorismate biosynthesis; chorismate from D-erythrose 4-phosphate and phosphoenolpyruvate: step 2/7.</text>
</comment>
<evidence type="ECO:0000256" key="7">
    <source>
        <dbReference type="ARBA" id="ARBA00013031"/>
    </source>
</evidence>
<keyword evidence="9 18" id="KW-0963">Cytoplasm</keyword>
<comment type="catalytic activity">
    <reaction evidence="1 18">
        <text>7-phospho-2-dehydro-3-deoxy-D-arabino-heptonate = 3-dehydroquinate + phosphate</text>
        <dbReference type="Rhea" id="RHEA:21968"/>
        <dbReference type="ChEBI" id="CHEBI:32364"/>
        <dbReference type="ChEBI" id="CHEBI:43474"/>
        <dbReference type="ChEBI" id="CHEBI:58394"/>
        <dbReference type="EC" id="4.2.3.4"/>
    </reaction>
</comment>
<dbReference type="STRING" id="1317117.ATO7_15008"/>
<evidence type="ECO:0000256" key="17">
    <source>
        <dbReference type="ARBA" id="ARBA00023285"/>
    </source>
</evidence>
<keyword evidence="15 18" id="KW-0057">Aromatic amino acid biosynthesis</keyword>
<evidence type="ECO:0000313" key="21">
    <source>
        <dbReference type="EMBL" id="ORE85542.1"/>
    </source>
</evidence>
<dbReference type="GO" id="GO:0003856">
    <property type="term" value="F:3-dehydroquinate synthase activity"/>
    <property type="evidence" value="ECO:0007669"/>
    <property type="project" value="UniProtKB-UniRule"/>
</dbReference>
<comment type="cofactor">
    <cofactor evidence="18">
        <name>Co(2+)</name>
        <dbReference type="ChEBI" id="CHEBI:48828"/>
    </cofactor>
    <cofactor evidence="18">
        <name>Zn(2+)</name>
        <dbReference type="ChEBI" id="CHEBI:29105"/>
    </cofactor>
    <text evidence="18">Binds 1 divalent metal cation per subunit. Can use either Co(2+) or Zn(2+).</text>
</comment>
<dbReference type="Gene3D" id="3.40.50.1970">
    <property type="match status" value="1"/>
</dbReference>
<evidence type="ECO:0000256" key="13">
    <source>
        <dbReference type="ARBA" id="ARBA00022833"/>
    </source>
</evidence>
<evidence type="ECO:0000256" key="16">
    <source>
        <dbReference type="ARBA" id="ARBA00023239"/>
    </source>
</evidence>
<evidence type="ECO:0000256" key="9">
    <source>
        <dbReference type="ARBA" id="ARBA00022490"/>
    </source>
</evidence>
<comment type="cofactor">
    <cofactor evidence="2 18">
        <name>NAD(+)</name>
        <dbReference type="ChEBI" id="CHEBI:57540"/>
    </cofactor>
</comment>
<dbReference type="InterPro" id="IPR030960">
    <property type="entry name" value="DHQS/DOIS_N"/>
</dbReference>
<feature type="domain" description="3-dehydroquinate synthase C-terminal" evidence="20">
    <location>
        <begin position="177"/>
        <end position="321"/>
    </location>
</feature>
<protein>
    <recommendedName>
        <fullName evidence="8 18">3-dehydroquinate synthase</fullName>
        <shortName evidence="18">DHQS</shortName>
        <ecNumber evidence="7 18">4.2.3.4</ecNumber>
    </recommendedName>
</protein>
<keyword evidence="14 18" id="KW-0520">NAD</keyword>
<dbReference type="GO" id="GO:0008652">
    <property type="term" value="P:amino acid biosynthetic process"/>
    <property type="evidence" value="ECO:0007669"/>
    <property type="project" value="UniProtKB-KW"/>
</dbReference>
<evidence type="ECO:0000256" key="12">
    <source>
        <dbReference type="ARBA" id="ARBA00022741"/>
    </source>
</evidence>
<evidence type="ECO:0000256" key="11">
    <source>
        <dbReference type="ARBA" id="ARBA00022723"/>
    </source>
</evidence>
<reference evidence="21 22" key="1">
    <citation type="submission" date="2013-04" db="EMBL/GenBank/DDBJ databases">
        <title>Oceanococcus atlanticus 22II-S10r2 Genome Sequencing.</title>
        <authorList>
            <person name="Lai Q."/>
            <person name="Li G."/>
            <person name="Shao Z."/>
        </authorList>
    </citation>
    <scope>NUCLEOTIDE SEQUENCE [LARGE SCALE GENOMIC DNA]</scope>
    <source>
        <strain evidence="21 22">22II-S10r2</strain>
    </source>
</reference>
<dbReference type="HAMAP" id="MF_00110">
    <property type="entry name" value="DHQ_synthase"/>
    <property type="match status" value="1"/>
</dbReference>
<gene>
    <name evidence="18" type="primary">aroB</name>
    <name evidence="21" type="ORF">ATO7_15008</name>
</gene>
<dbReference type="OrthoDB" id="9806583at2"/>
<feature type="binding site" evidence="18">
    <location>
        <begin position="101"/>
        <end position="105"/>
    </location>
    <ligand>
        <name>NAD(+)</name>
        <dbReference type="ChEBI" id="CHEBI:57540"/>
    </ligand>
</feature>
<keyword evidence="10 18" id="KW-0028">Amino-acid biosynthesis</keyword>
<dbReference type="CDD" id="cd08195">
    <property type="entry name" value="DHQS"/>
    <property type="match status" value="1"/>
</dbReference>
<name>A0A1Y1SC20_9GAMM</name>
<evidence type="ECO:0000256" key="15">
    <source>
        <dbReference type="ARBA" id="ARBA00023141"/>
    </source>
</evidence>
<dbReference type="InterPro" id="IPR050071">
    <property type="entry name" value="Dehydroquinate_synthase"/>
</dbReference>
<evidence type="ECO:0000256" key="6">
    <source>
        <dbReference type="ARBA" id="ARBA00005412"/>
    </source>
</evidence>
<feature type="binding site" evidence="18">
    <location>
        <begin position="165"/>
        <end position="168"/>
    </location>
    <ligand>
        <name>NAD(+)</name>
        <dbReference type="ChEBI" id="CHEBI:57540"/>
    </ligand>
</feature>
<dbReference type="Pfam" id="PF01761">
    <property type="entry name" value="DHQ_synthase"/>
    <property type="match status" value="1"/>
</dbReference>
<feature type="binding site" evidence="18">
    <location>
        <begin position="67"/>
        <end position="72"/>
    </location>
    <ligand>
        <name>NAD(+)</name>
        <dbReference type="ChEBI" id="CHEBI:57540"/>
    </ligand>
</feature>
<dbReference type="EMBL" id="AQQV01000004">
    <property type="protein sequence ID" value="ORE85542.1"/>
    <property type="molecule type" value="Genomic_DNA"/>
</dbReference>
<dbReference type="GO" id="GO:0046872">
    <property type="term" value="F:metal ion binding"/>
    <property type="evidence" value="ECO:0007669"/>
    <property type="project" value="UniProtKB-KW"/>
</dbReference>
<keyword evidence="11 18" id="KW-0479">Metal-binding</keyword>
<evidence type="ECO:0000256" key="2">
    <source>
        <dbReference type="ARBA" id="ARBA00001911"/>
    </source>
</evidence>
<sequence>MRVDVDIPGKHYPIHLGRNLIANAQLYPEGARNGRAFVITNDTVAPLYLNQVQAALGDQLPVHVMPDGERFKSMEQLSAVLDKMLALKLGRDTTIIALGGGVVGDLAGFAAAVYQRGIPLVQIPTTLLSQVDSSVGGKTAVNHPLGKNMIGAFHQPDCVLTDLNTLDTLPAREFKAGVAEVIKYGLLGDIDFFTWLESHMEALLARDGETLSHAIATSCRHKAQVVSADEKEKGQRALLNLGHTFGHAIEAHLEYRDWLHGEAVATGMCMAAELSQRHGWISRADCQRVDALISKAGLPTAVPSGLSAERMRALMQGDKKTAAGRVRLVLFRALGDALLSADYDDALLMQTLQHYCRD</sequence>
<dbReference type="GO" id="GO:0005737">
    <property type="term" value="C:cytoplasm"/>
    <property type="evidence" value="ECO:0007669"/>
    <property type="project" value="UniProtKB-SubCell"/>
</dbReference>
<dbReference type="GO" id="GO:0009423">
    <property type="term" value="P:chorismate biosynthetic process"/>
    <property type="evidence" value="ECO:0007669"/>
    <property type="project" value="UniProtKB-UniRule"/>
</dbReference>
<feature type="binding site" evidence="18">
    <location>
        <position position="138"/>
    </location>
    <ligand>
        <name>NAD(+)</name>
        <dbReference type="ChEBI" id="CHEBI:57540"/>
    </ligand>
</feature>
<dbReference type="Gene3D" id="1.20.1090.10">
    <property type="entry name" value="Dehydroquinate synthase-like - alpha domain"/>
    <property type="match status" value="1"/>
</dbReference>
<keyword evidence="12 18" id="KW-0547">Nucleotide-binding</keyword>
<evidence type="ECO:0000256" key="14">
    <source>
        <dbReference type="ARBA" id="ARBA00023027"/>
    </source>
</evidence>
<keyword evidence="22" id="KW-1185">Reference proteome</keyword>
<dbReference type="GO" id="GO:0000166">
    <property type="term" value="F:nucleotide binding"/>
    <property type="evidence" value="ECO:0007669"/>
    <property type="project" value="UniProtKB-KW"/>
</dbReference>
<feature type="binding site" evidence="18">
    <location>
        <position position="243"/>
    </location>
    <ligand>
        <name>Zn(2+)</name>
        <dbReference type="ChEBI" id="CHEBI:29105"/>
    </ligand>
</feature>
<dbReference type="FunFam" id="3.40.50.1970:FF:000001">
    <property type="entry name" value="3-dehydroquinate synthase"/>
    <property type="match status" value="1"/>
</dbReference>
<dbReference type="UniPathway" id="UPA00053">
    <property type="reaction ID" value="UER00085"/>
</dbReference>
<evidence type="ECO:0000256" key="10">
    <source>
        <dbReference type="ARBA" id="ARBA00022605"/>
    </source>
</evidence>
<feature type="domain" description="3-dehydroquinate synthase N-terminal" evidence="19">
    <location>
        <begin position="64"/>
        <end position="175"/>
    </location>
</feature>
<dbReference type="InterPro" id="IPR030963">
    <property type="entry name" value="DHQ_synth_fam"/>
</dbReference>
<dbReference type="Proteomes" id="UP000192342">
    <property type="component" value="Unassembled WGS sequence"/>
</dbReference>
<comment type="caution">
    <text evidence="21">The sequence shown here is derived from an EMBL/GenBank/DDBJ whole genome shotgun (WGS) entry which is preliminary data.</text>
</comment>
<comment type="similarity">
    <text evidence="6 18">Belongs to the sugar phosphate cyclases superfamily. Dehydroquinate synthase family.</text>
</comment>
<dbReference type="PIRSF" id="PIRSF001455">
    <property type="entry name" value="DHQ_synth"/>
    <property type="match status" value="1"/>
</dbReference>
<dbReference type="Pfam" id="PF24621">
    <property type="entry name" value="DHQS_C"/>
    <property type="match status" value="1"/>
</dbReference>
<dbReference type="GO" id="GO:0009073">
    <property type="term" value="P:aromatic amino acid family biosynthetic process"/>
    <property type="evidence" value="ECO:0007669"/>
    <property type="project" value="UniProtKB-KW"/>
</dbReference>
<keyword evidence="16 18" id="KW-0456">Lyase</keyword>
<evidence type="ECO:0000256" key="3">
    <source>
        <dbReference type="ARBA" id="ARBA00003485"/>
    </source>
</evidence>
<dbReference type="InterPro" id="IPR056179">
    <property type="entry name" value="DHQS_C"/>
</dbReference>
<evidence type="ECO:0000256" key="1">
    <source>
        <dbReference type="ARBA" id="ARBA00001393"/>
    </source>
</evidence>
<evidence type="ECO:0000256" key="4">
    <source>
        <dbReference type="ARBA" id="ARBA00004496"/>
    </source>
</evidence>
<comment type="subcellular location">
    <subcellularLocation>
        <location evidence="4 18">Cytoplasm</location>
    </subcellularLocation>
</comment>
<evidence type="ECO:0000256" key="18">
    <source>
        <dbReference type="HAMAP-Rule" id="MF_00110"/>
    </source>
</evidence>
<evidence type="ECO:0000259" key="20">
    <source>
        <dbReference type="Pfam" id="PF24621"/>
    </source>
</evidence>
<dbReference type="InterPro" id="IPR016037">
    <property type="entry name" value="DHQ_synth_AroB"/>
</dbReference>